<sequence length="451" mass="46808">MGSVLGIAVDAENVRSALRYPDGSCDEQVVQISGGDIAGAVVAAVTSMKEWVAKSRAGKFEKVVLACASDAHNQAIHRALESVSGISVTFVDFAEAQWAYLEEIGVYTPSGNVILYGQAQSSAVFSLIDPSRGACIARARDSSMGLSRIDDAIGRIVGSRFDVDSVRRSLVDRPSVSLSRRTTVDREMVTELVDADTNRSFRNALGVVGGFGYDASSIVLLGTCAVLIAPIARNYRTVPIVVAEDPSAIAAIGAAMLVSRSTVAGTIPGASDDYSPPQRPSRRLRTAPYGRSRTSRRLVACAALIAALSGVGLGVHLSAGVIDDSTVAGAPDFDSPSVVEFVPPAKPVAPEPVVPVVDSPVSPPVVEEPAEPEPIQAPPVAVSPPPVAPAPVPAPRAPTPVEAPPQEVVTVDDTPDANGESSSSREASGRMQASLPIPEDEDIVEIPLDLG</sequence>
<reference evidence="3" key="1">
    <citation type="journal article" date="2014" name="Int. J. Syst. Evol. Microbiol.">
        <title>Complete genome sequence of Corynebacterium casei LMG S-19264T (=DSM 44701T), isolated from a smear-ripened cheese.</title>
        <authorList>
            <consortium name="US DOE Joint Genome Institute (JGI-PGF)"/>
            <person name="Walter F."/>
            <person name="Albersmeier A."/>
            <person name="Kalinowski J."/>
            <person name="Ruckert C."/>
        </authorList>
    </citation>
    <scope>NUCLEOTIDE SEQUENCE</scope>
    <source>
        <strain evidence="3">CGMCC 1.15478</strain>
    </source>
</reference>
<keyword evidence="2" id="KW-0472">Membrane</keyword>
<gene>
    <name evidence="3" type="ORF">GCM10011410_13510</name>
</gene>
<evidence type="ECO:0000256" key="2">
    <source>
        <dbReference type="SAM" id="Phobius"/>
    </source>
</evidence>
<protein>
    <submittedName>
        <fullName evidence="3">Uncharacterized protein</fullName>
    </submittedName>
</protein>
<name>A0A916U8C7_9ACTN</name>
<feature type="transmembrane region" description="Helical" evidence="2">
    <location>
        <begin position="298"/>
        <end position="317"/>
    </location>
</feature>
<comment type="caution">
    <text evidence="3">The sequence shown here is derived from an EMBL/GenBank/DDBJ whole genome shotgun (WGS) entry which is preliminary data.</text>
</comment>
<dbReference type="AlphaFoldDB" id="A0A916U8C7"/>
<dbReference type="EMBL" id="BMJH01000001">
    <property type="protein sequence ID" value="GGC62369.1"/>
    <property type="molecule type" value="Genomic_DNA"/>
</dbReference>
<keyword evidence="2" id="KW-0812">Transmembrane</keyword>
<keyword evidence="2" id="KW-1133">Transmembrane helix</keyword>
<organism evidence="3 4">
    <name type="scientific">Hoyosella rhizosphaerae</name>
    <dbReference type="NCBI Taxonomy" id="1755582"/>
    <lineage>
        <taxon>Bacteria</taxon>
        <taxon>Bacillati</taxon>
        <taxon>Actinomycetota</taxon>
        <taxon>Actinomycetes</taxon>
        <taxon>Mycobacteriales</taxon>
        <taxon>Hoyosellaceae</taxon>
        <taxon>Hoyosella</taxon>
    </lineage>
</organism>
<keyword evidence="4" id="KW-1185">Reference proteome</keyword>
<proteinExistence type="predicted"/>
<dbReference type="RefSeq" id="WP_188671779.1">
    <property type="nucleotide sequence ID" value="NZ_BMJH01000001.1"/>
</dbReference>
<feature type="region of interest" description="Disordered" evidence="1">
    <location>
        <begin position="360"/>
        <end position="451"/>
    </location>
</feature>
<evidence type="ECO:0000256" key="1">
    <source>
        <dbReference type="SAM" id="MobiDB-lite"/>
    </source>
</evidence>
<accession>A0A916U8C7</accession>
<dbReference type="Proteomes" id="UP000641514">
    <property type="component" value="Unassembled WGS sequence"/>
</dbReference>
<feature type="compositionally biased region" description="Pro residues" evidence="1">
    <location>
        <begin position="375"/>
        <end position="403"/>
    </location>
</feature>
<feature type="region of interest" description="Disordered" evidence="1">
    <location>
        <begin position="267"/>
        <end position="289"/>
    </location>
</feature>
<evidence type="ECO:0000313" key="4">
    <source>
        <dbReference type="Proteomes" id="UP000641514"/>
    </source>
</evidence>
<feature type="compositionally biased region" description="Low complexity" evidence="1">
    <location>
        <begin position="417"/>
        <end position="430"/>
    </location>
</feature>
<reference evidence="3" key="2">
    <citation type="submission" date="2020-09" db="EMBL/GenBank/DDBJ databases">
        <authorList>
            <person name="Sun Q."/>
            <person name="Zhou Y."/>
        </authorList>
    </citation>
    <scope>NUCLEOTIDE SEQUENCE</scope>
    <source>
        <strain evidence="3">CGMCC 1.15478</strain>
    </source>
</reference>
<evidence type="ECO:0000313" key="3">
    <source>
        <dbReference type="EMBL" id="GGC62369.1"/>
    </source>
</evidence>